<sequence length="174" mass="20096">MTTEALTQYKLMILYLLQSVNYPLTNSQLSGFFLDNEYTTYFTLQECISDLVEAALIVSHQSQSTTRYEITEEGKQTLQFFEDEISTIAKEDMNQFLLKNKFRLQNEAAVHTDYSQTENEEYLVQVELRESKNLLCQIKLSVPSEENAKAVCKAWKAKSGKLYAYLLSALLEEK</sequence>
<keyword evidence="2" id="KW-1185">Reference proteome</keyword>
<gene>
    <name evidence="1" type="ORF">HMPREF9624_00778</name>
</gene>
<dbReference type="PATRIC" id="fig|796944.3.peg.1500"/>
<dbReference type="InterPro" id="IPR036388">
    <property type="entry name" value="WH-like_DNA-bd_sf"/>
</dbReference>
<dbReference type="EMBL" id="AFZD01000017">
    <property type="protein sequence ID" value="EHL11445.1"/>
    <property type="molecule type" value="Genomic_DNA"/>
</dbReference>
<organism evidence="1 2">
    <name type="scientific">Oribacterium asaccharolyticum ACB7</name>
    <dbReference type="NCBI Taxonomy" id="796944"/>
    <lineage>
        <taxon>Bacteria</taxon>
        <taxon>Bacillati</taxon>
        <taxon>Bacillota</taxon>
        <taxon>Clostridia</taxon>
        <taxon>Lachnospirales</taxon>
        <taxon>Lachnospiraceae</taxon>
        <taxon>Oribacterium</taxon>
    </lineage>
</organism>
<dbReference type="InterPro" id="IPR025374">
    <property type="entry name" value="DUF4364"/>
</dbReference>
<dbReference type="Proteomes" id="UP000003527">
    <property type="component" value="Unassembled WGS sequence"/>
</dbReference>
<dbReference type="InterPro" id="IPR036390">
    <property type="entry name" value="WH_DNA-bd_sf"/>
</dbReference>
<evidence type="ECO:0000313" key="2">
    <source>
        <dbReference type="Proteomes" id="UP000003527"/>
    </source>
</evidence>
<evidence type="ECO:0000313" key="1">
    <source>
        <dbReference type="EMBL" id="EHL11445.1"/>
    </source>
</evidence>
<dbReference type="AlphaFoldDB" id="G9WV44"/>
<evidence type="ECO:0008006" key="3">
    <source>
        <dbReference type="Google" id="ProtNLM"/>
    </source>
</evidence>
<dbReference type="SUPFAM" id="SSF46785">
    <property type="entry name" value="Winged helix' DNA-binding domain"/>
    <property type="match status" value="1"/>
</dbReference>
<reference evidence="1 2" key="1">
    <citation type="submission" date="2011-08" db="EMBL/GenBank/DDBJ databases">
        <title>The Genome Sequence of Oribacterium sp. ACB7.</title>
        <authorList>
            <consortium name="The Broad Institute Genome Sequencing Platform"/>
            <person name="Earl A."/>
            <person name="Ward D."/>
            <person name="Feldgarden M."/>
            <person name="Gevers D."/>
            <person name="Sizova M."/>
            <person name="Hazen A."/>
            <person name="Epstein S."/>
            <person name="Young S.K."/>
            <person name="Zeng Q."/>
            <person name="Gargeya S."/>
            <person name="Fitzgerald M."/>
            <person name="Haas B."/>
            <person name="Abouelleil A."/>
            <person name="Alvarado L."/>
            <person name="Arachchi H.M."/>
            <person name="Berlin A."/>
            <person name="Brown A."/>
            <person name="Chapman S.B."/>
            <person name="Chen Z."/>
            <person name="Dunbar C."/>
            <person name="Freedman E."/>
            <person name="Gearin G."/>
            <person name="Gellesch M."/>
            <person name="Goldberg J."/>
            <person name="Griggs A."/>
            <person name="Gujja S."/>
            <person name="Heiman D."/>
            <person name="Howarth C."/>
            <person name="Larson L."/>
            <person name="Lui A."/>
            <person name="MacDonald P.J.P."/>
            <person name="Montmayeur A."/>
            <person name="Murphy C."/>
            <person name="Neiman D."/>
            <person name="Pearson M."/>
            <person name="Priest M."/>
            <person name="Roberts A."/>
            <person name="Saif S."/>
            <person name="Shea T."/>
            <person name="Shenoy N."/>
            <person name="Sisk P."/>
            <person name="Stolte C."/>
            <person name="Sykes S."/>
            <person name="Wortman J."/>
            <person name="Nusbaum C."/>
            <person name="Birren B."/>
        </authorList>
    </citation>
    <scope>NUCLEOTIDE SEQUENCE [LARGE SCALE GENOMIC DNA]</scope>
    <source>
        <strain evidence="1 2">ACB7</strain>
    </source>
</reference>
<accession>G9WV44</accession>
<dbReference type="RefSeq" id="WP_009536627.1">
    <property type="nucleotide sequence ID" value="NZ_JH414504.1"/>
</dbReference>
<dbReference type="Gene3D" id="1.10.10.10">
    <property type="entry name" value="Winged helix-like DNA-binding domain superfamily/Winged helix DNA-binding domain"/>
    <property type="match status" value="1"/>
</dbReference>
<dbReference type="Pfam" id="PF14277">
    <property type="entry name" value="DUF4364"/>
    <property type="match status" value="1"/>
</dbReference>
<name>G9WV44_9FIRM</name>
<protein>
    <recommendedName>
        <fullName evidence="3">DUF4364 domain-containing protein</fullName>
    </recommendedName>
</protein>
<dbReference type="HOGENOM" id="CLU_103675_1_0_9"/>
<comment type="caution">
    <text evidence="1">The sequence shown here is derived from an EMBL/GenBank/DDBJ whole genome shotgun (WGS) entry which is preliminary data.</text>
</comment>
<proteinExistence type="predicted"/>